<dbReference type="GO" id="GO:0016743">
    <property type="term" value="F:carboxyl- or carbamoyltransferase activity"/>
    <property type="evidence" value="ECO:0007669"/>
    <property type="project" value="UniProtKB-UniRule"/>
</dbReference>
<reference evidence="6" key="1">
    <citation type="submission" date="2008-05" db="EMBL/GenBank/DDBJ databases">
        <title>Genome sequence of Riesia pediculicola USDA.</title>
        <authorList>
            <person name="Kirkness E.F."/>
        </authorList>
    </citation>
    <scope>NUCLEOTIDE SEQUENCE [LARGE SCALE GENOMIC DNA]</scope>
    <source>
        <strain evidence="6">USDA</strain>
    </source>
</reference>
<comment type="similarity">
    <text evidence="3">Belongs to the class I-like SAM-binding methyltransferase superfamily. Cx-SAM synthase family.</text>
</comment>
<dbReference type="GO" id="GO:0002098">
    <property type="term" value="P:tRNA wobble uridine modification"/>
    <property type="evidence" value="ECO:0007669"/>
    <property type="project" value="InterPro"/>
</dbReference>
<feature type="binding site" evidence="3 4">
    <location>
        <begin position="64"/>
        <end position="66"/>
    </location>
    <ligand>
        <name>S-adenosyl-L-methionine</name>
        <dbReference type="ChEBI" id="CHEBI:59789"/>
    </ligand>
</feature>
<dbReference type="OrthoDB" id="9779941at2"/>
<evidence type="ECO:0000256" key="1">
    <source>
        <dbReference type="ARBA" id="ARBA00022679"/>
    </source>
</evidence>
<dbReference type="GO" id="GO:0008168">
    <property type="term" value="F:methyltransferase activity"/>
    <property type="evidence" value="ECO:0007669"/>
    <property type="project" value="UniProtKB-KW"/>
</dbReference>
<evidence type="ECO:0000259" key="5">
    <source>
        <dbReference type="Pfam" id="PF13649"/>
    </source>
</evidence>
<dbReference type="STRING" id="515618.RIEPE_0311"/>
<dbReference type="InterPro" id="IPR005271">
    <property type="entry name" value="CmoA"/>
</dbReference>
<keyword evidence="1 3" id="KW-0808">Transferase</keyword>
<dbReference type="KEGG" id="rip:RIEPE_0311"/>
<evidence type="ECO:0000313" key="7">
    <source>
        <dbReference type="Proteomes" id="UP000001700"/>
    </source>
</evidence>
<dbReference type="RefSeq" id="WP_013087535.1">
    <property type="nucleotide sequence ID" value="NC_014109.1"/>
</dbReference>
<dbReference type="eggNOG" id="COG0500">
    <property type="taxonomic scope" value="Bacteria"/>
</dbReference>
<dbReference type="HOGENOM" id="CLU_078475_0_0_6"/>
<dbReference type="Proteomes" id="UP000001700">
    <property type="component" value="Chromosome"/>
</dbReference>
<dbReference type="HAMAP" id="MF_01589">
    <property type="entry name" value="Cx_SAM_synthase"/>
    <property type="match status" value="1"/>
</dbReference>
<dbReference type="GO" id="GO:1904047">
    <property type="term" value="F:S-adenosyl-L-methionine binding"/>
    <property type="evidence" value="ECO:0007669"/>
    <property type="project" value="UniProtKB-UniRule"/>
</dbReference>
<feature type="binding site" evidence="3 4">
    <location>
        <begin position="118"/>
        <end position="119"/>
    </location>
    <ligand>
        <name>S-adenosyl-L-methionine</name>
        <dbReference type="ChEBI" id="CHEBI:59789"/>
    </ligand>
</feature>
<feature type="binding site" evidence="3 4">
    <location>
        <position position="133"/>
    </location>
    <ligand>
        <name>S-adenosyl-L-methionine</name>
        <dbReference type="ChEBI" id="CHEBI:59789"/>
    </ligand>
</feature>
<dbReference type="Pfam" id="PF13649">
    <property type="entry name" value="Methyltransf_25"/>
    <property type="match status" value="1"/>
</dbReference>
<dbReference type="NCBIfam" id="TIGR00740">
    <property type="entry name" value="carboxy-S-adenosyl-L-methionine synthase CmoA"/>
    <property type="match status" value="1"/>
</dbReference>
<evidence type="ECO:0000313" key="6">
    <source>
        <dbReference type="EMBL" id="ADD79547.1"/>
    </source>
</evidence>
<dbReference type="InterPro" id="IPR029063">
    <property type="entry name" value="SAM-dependent_MTases_sf"/>
</dbReference>
<keyword evidence="7" id="KW-1185">Reference proteome</keyword>
<gene>
    <name evidence="3" type="primary">cmoA</name>
    <name evidence="6" type="ordered locus">RIEPE_0311</name>
</gene>
<evidence type="ECO:0000256" key="2">
    <source>
        <dbReference type="ARBA" id="ARBA00022691"/>
    </source>
</evidence>
<dbReference type="PANTHER" id="PTHR43861">
    <property type="entry name" value="TRANS-ACONITATE 2-METHYLTRANSFERASE-RELATED"/>
    <property type="match status" value="1"/>
</dbReference>
<sequence length="244" mass="28905">MKKKDNILRNAIKDLKDWRFDRKVSEVFHDMAHRSIPGYKNISNTIGYFSKKFIQPKSNIYDLGCSIGEVTESILKYVLNKNCTIISVDHSKDMIKNFKKRLYKKIQKSNSIKIFQRDILKIDIKNASIIVLNFTLQFIHPFKKTYVIDKIYQGLNQNGILILSEKIKSQNPEENKLFSSAYKNFKLSNGYSRLEVIQKERMLKNSMFLESMEQHRSRLKQSGFCDFILWFQYLNFISLIAFKR</sequence>
<dbReference type="PANTHER" id="PTHR43861:SF2">
    <property type="entry name" value="CARBOXY-S-ADENOSYL-L-METHIONINE SYNTHASE"/>
    <property type="match status" value="1"/>
</dbReference>
<evidence type="ECO:0000256" key="3">
    <source>
        <dbReference type="HAMAP-Rule" id="MF_01589"/>
    </source>
</evidence>
<comment type="catalytic activity">
    <reaction evidence="3">
        <text>prephenate + S-adenosyl-L-methionine = carboxy-S-adenosyl-L-methionine + 3-phenylpyruvate + H2O</text>
        <dbReference type="Rhea" id="RHEA:51692"/>
        <dbReference type="ChEBI" id="CHEBI:15377"/>
        <dbReference type="ChEBI" id="CHEBI:18005"/>
        <dbReference type="ChEBI" id="CHEBI:29934"/>
        <dbReference type="ChEBI" id="CHEBI:59789"/>
        <dbReference type="ChEBI" id="CHEBI:134278"/>
    </reaction>
</comment>
<dbReference type="SUPFAM" id="SSF53335">
    <property type="entry name" value="S-adenosyl-L-methionine-dependent methyltransferases"/>
    <property type="match status" value="1"/>
</dbReference>
<evidence type="ECO:0000256" key="4">
    <source>
        <dbReference type="PIRSR" id="PIRSR006325-1"/>
    </source>
</evidence>
<dbReference type="EMBL" id="CP001085">
    <property type="protein sequence ID" value="ADD79547.1"/>
    <property type="molecule type" value="Genomic_DNA"/>
</dbReference>
<dbReference type="Gene3D" id="3.40.50.150">
    <property type="entry name" value="Vaccinia Virus protein VP39"/>
    <property type="match status" value="1"/>
</dbReference>
<name>D4G8A5_RIEPU</name>
<comment type="caution">
    <text evidence="3">Lacks conserved residue(s) required for the propagation of feature annotation.</text>
</comment>
<keyword evidence="6" id="KW-0489">Methyltransferase</keyword>
<dbReference type="GO" id="GO:0032259">
    <property type="term" value="P:methylation"/>
    <property type="evidence" value="ECO:0007669"/>
    <property type="project" value="UniProtKB-KW"/>
</dbReference>
<dbReference type="EC" id="2.1.3.-" evidence="3"/>
<comment type="subunit">
    <text evidence="3">Homodimer.</text>
</comment>
<keyword evidence="2 3" id="KW-0949">S-adenosyl-L-methionine</keyword>
<proteinExistence type="inferred from homology"/>
<feature type="binding site" evidence="3 4">
    <location>
        <position position="39"/>
    </location>
    <ligand>
        <name>S-adenosyl-L-methionine</name>
        <dbReference type="ChEBI" id="CHEBI:59789"/>
    </ligand>
</feature>
<protein>
    <recommendedName>
        <fullName evidence="3">Carboxy-S-adenosyl-L-methionine synthase</fullName>
        <shortName evidence="3">Cx-SAM synthase</shortName>
        <ecNumber evidence="3">2.1.3.-</ecNumber>
    </recommendedName>
</protein>
<comment type="function">
    <text evidence="3">Catalyzes the conversion of S-adenosyl-L-methionine (SAM) to carboxy-S-adenosyl-L-methionine (Cx-SAM).</text>
</comment>
<organism evidence="6 7">
    <name type="scientific">Riesia pediculicola (strain USDA)</name>
    <dbReference type="NCBI Taxonomy" id="515618"/>
    <lineage>
        <taxon>Bacteria</taxon>
        <taxon>Pseudomonadati</taxon>
        <taxon>Pseudomonadota</taxon>
        <taxon>Gammaproteobacteria</taxon>
        <taxon>Enterobacterales</taxon>
        <taxon>Enterobacteriaceae</taxon>
        <taxon>Candidatus Riesia</taxon>
    </lineage>
</organism>
<dbReference type="InterPro" id="IPR041698">
    <property type="entry name" value="Methyltransf_25"/>
</dbReference>
<dbReference type="AlphaFoldDB" id="D4G8A5"/>
<accession>D4G8A5</accession>
<dbReference type="CDD" id="cd02440">
    <property type="entry name" value="AdoMet_MTases"/>
    <property type="match status" value="1"/>
</dbReference>
<dbReference type="PIRSF" id="PIRSF006325">
    <property type="entry name" value="MeTrfase_bac"/>
    <property type="match status" value="1"/>
</dbReference>
<feature type="domain" description="Methyltransferase" evidence="5">
    <location>
        <begin position="60"/>
        <end position="159"/>
    </location>
</feature>